<organism evidence="11 12">
    <name type="scientific">Salinisphaera orenii MK-B5</name>
    <dbReference type="NCBI Taxonomy" id="856730"/>
    <lineage>
        <taxon>Bacteria</taxon>
        <taxon>Pseudomonadati</taxon>
        <taxon>Pseudomonadota</taxon>
        <taxon>Gammaproteobacteria</taxon>
        <taxon>Salinisphaerales</taxon>
        <taxon>Salinisphaeraceae</taxon>
        <taxon>Salinisphaera</taxon>
    </lineage>
</organism>
<dbReference type="InterPro" id="IPR037022">
    <property type="entry name" value="Formyl_trans_C_sf"/>
</dbReference>
<protein>
    <recommendedName>
        <fullName evidence="4 8">Methionyl-tRNA formyltransferase</fullName>
        <ecNumber evidence="3 8">2.1.2.9</ecNumber>
    </recommendedName>
</protein>
<dbReference type="SUPFAM" id="SSF53328">
    <property type="entry name" value="Formyltransferase"/>
    <property type="match status" value="1"/>
</dbReference>
<sequence>MNIVFAGTPDFALPSLDAVAASGHRLTGVLTQPDRPAGRGRRLAASPVKQRALELGVPVQQPERLKRDADIDALAALAPDLMVVVAYGLILPQRVLDLPTHGCVNVHASLLPRWRGAAPIARAILAGDNETGVTVMQMAPGLDTGPMLARRAVAIDATTDAGALHDELAELGAVALGDVLTRLPGRLEAEPQDDDQATYARRLDKAEAAIDWRAPAEAIARAVRAFSPWPVAHAGLDGARLRIWRAAVAPGTSAAEPGTVVAAGRGGIDIATGGGLLRVHELQLPGKRRMSAADAAHGRDWVGLRLE</sequence>
<dbReference type="GO" id="GO:0004479">
    <property type="term" value="F:methionyl-tRNA formyltransferase activity"/>
    <property type="evidence" value="ECO:0007669"/>
    <property type="project" value="UniProtKB-UniRule"/>
</dbReference>
<comment type="catalytic activity">
    <reaction evidence="7 8">
        <text>L-methionyl-tRNA(fMet) + (6R)-10-formyltetrahydrofolate = N-formyl-L-methionyl-tRNA(fMet) + (6S)-5,6,7,8-tetrahydrofolate + H(+)</text>
        <dbReference type="Rhea" id="RHEA:24380"/>
        <dbReference type="Rhea" id="RHEA-COMP:9952"/>
        <dbReference type="Rhea" id="RHEA-COMP:9953"/>
        <dbReference type="ChEBI" id="CHEBI:15378"/>
        <dbReference type="ChEBI" id="CHEBI:57453"/>
        <dbReference type="ChEBI" id="CHEBI:78530"/>
        <dbReference type="ChEBI" id="CHEBI:78844"/>
        <dbReference type="ChEBI" id="CHEBI:195366"/>
        <dbReference type="EC" id="2.1.2.9"/>
    </reaction>
</comment>
<evidence type="ECO:0000259" key="9">
    <source>
        <dbReference type="Pfam" id="PF00551"/>
    </source>
</evidence>
<name>A0A423PGA4_9GAMM</name>
<dbReference type="InterPro" id="IPR041711">
    <property type="entry name" value="Met-tRNA-FMT_N"/>
</dbReference>
<dbReference type="AlphaFoldDB" id="A0A423PGA4"/>
<evidence type="ECO:0000256" key="5">
    <source>
        <dbReference type="ARBA" id="ARBA00022679"/>
    </source>
</evidence>
<evidence type="ECO:0000256" key="3">
    <source>
        <dbReference type="ARBA" id="ARBA00012261"/>
    </source>
</evidence>
<dbReference type="Gene3D" id="3.40.50.170">
    <property type="entry name" value="Formyl transferase, N-terminal domain"/>
    <property type="match status" value="1"/>
</dbReference>
<keyword evidence="6 8" id="KW-0648">Protein biosynthesis</keyword>
<dbReference type="InterPro" id="IPR005794">
    <property type="entry name" value="Fmt"/>
</dbReference>
<reference evidence="11 12" key="1">
    <citation type="submission" date="2013-10" db="EMBL/GenBank/DDBJ databases">
        <title>Salinisphaera orenii MK-B5 Genome Sequencing.</title>
        <authorList>
            <person name="Lai Q."/>
            <person name="Li C."/>
            <person name="Shao Z."/>
        </authorList>
    </citation>
    <scope>NUCLEOTIDE SEQUENCE [LARGE SCALE GENOMIC DNA]</scope>
    <source>
        <strain evidence="11 12">MK-B5</strain>
    </source>
</reference>
<accession>A0A423PGA4</accession>
<comment type="similarity">
    <text evidence="2 8">Belongs to the Fmt family.</text>
</comment>
<evidence type="ECO:0000256" key="6">
    <source>
        <dbReference type="ARBA" id="ARBA00022917"/>
    </source>
</evidence>
<dbReference type="Proteomes" id="UP000283993">
    <property type="component" value="Unassembled WGS sequence"/>
</dbReference>
<evidence type="ECO:0000313" key="11">
    <source>
        <dbReference type="EMBL" id="ROO24628.1"/>
    </source>
</evidence>
<dbReference type="Gene3D" id="3.10.25.10">
    <property type="entry name" value="Formyl transferase, C-terminal domain"/>
    <property type="match status" value="1"/>
</dbReference>
<evidence type="ECO:0000256" key="7">
    <source>
        <dbReference type="ARBA" id="ARBA00048558"/>
    </source>
</evidence>
<dbReference type="InterPro" id="IPR036477">
    <property type="entry name" value="Formyl_transf_N_sf"/>
</dbReference>
<evidence type="ECO:0000259" key="10">
    <source>
        <dbReference type="Pfam" id="PF02911"/>
    </source>
</evidence>
<gene>
    <name evidence="8" type="primary">fmt</name>
    <name evidence="11" type="ORF">SAOR_13885</name>
</gene>
<dbReference type="FunFam" id="3.40.50.12230:FF:000001">
    <property type="entry name" value="Methionyl-tRNA formyltransferase"/>
    <property type="match status" value="1"/>
</dbReference>
<evidence type="ECO:0000256" key="8">
    <source>
        <dbReference type="HAMAP-Rule" id="MF_00182"/>
    </source>
</evidence>
<evidence type="ECO:0000256" key="4">
    <source>
        <dbReference type="ARBA" id="ARBA00016014"/>
    </source>
</evidence>
<dbReference type="NCBIfam" id="TIGR00460">
    <property type="entry name" value="fmt"/>
    <property type="match status" value="1"/>
</dbReference>
<dbReference type="GO" id="GO:0005829">
    <property type="term" value="C:cytosol"/>
    <property type="evidence" value="ECO:0007669"/>
    <property type="project" value="TreeGrafter"/>
</dbReference>
<dbReference type="EC" id="2.1.2.9" evidence="3 8"/>
<dbReference type="InterPro" id="IPR044135">
    <property type="entry name" value="Met-tRNA-FMT_C"/>
</dbReference>
<comment type="caution">
    <text evidence="11">The sequence shown here is derived from an EMBL/GenBank/DDBJ whole genome shotgun (WGS) entry which is preliminary data.</text>
</comment>
<dbReference type="Pfam" id="PF00551">
    <property type="entry name" value="Formyl_trans_N"/>
    <property type="match status" value="1"/>
</dbReference>
<dbReference type="PANTHER" id="PTHR11138:SF5">
    <property type="entry name" value="METHIONYL-TRNA FORMYLTRANSFERASE, MITOCHONDRIAL"/>
    <property type="match status" value="1"/>
</dbReference>
<keyword evidence="12" id="KW-1185">Reference proteome</keyword>
<dbReference type="EMBL" id="AYKH01000041">
    <property type="protein sequence ID" value="ROO24628.1"/>
    <property type="molecule type" value="Genomic_DNA"/>
</dbReference>
<evidence type="ECO:0000256" key="1">
    <source>
        <dbReference type="ARBA" id="ARBA00002606"/>
    </source>
</evidence>
<dbReference type="InterPro" id="IPR011034">
    <property type="entry name" value="Formyl_transferase-like_C_sf"/>
</dbReference>
<feature type="domain" description="Formyl transferase C-terminal" evidence="10">
    <location>
        <begin position="202"/>
        <end position="298"/>
    </location>
</feature>
<dbReference type="SUPFAM" id="SSF50486">
    <property type="entry name" value="FMT C-terminal domain-like"/>
    <property type="match status" value="1"/>
</dbReference>
<dbReference type="CDD" id="cd08646">
    <property type="entry name" value="FMT_core_Met-tRNA-FMT_N"/>
    <property type="match status" value="1"/>
</dbReference>
<dbReference type="PANTHER" id="PTHR11138">
    <property type="entry name" value="METHIONYL-TRNA FORMYLTRANSFERASE"/>
    <property type="match status" value="1"/>
</dbReference>
<dbReference type="CDD" id="cd08704">
    <property type="entry name" value="Met_tRNA_FMT_C"/>
    <property type="match status" value="1"/>
</dbReference>
<evidence type="ECO:0000256" key="2">
    <source>
        <dbReference type="ARBA" id="ARBA00010699"/>
    </source>
</evidence>
<dbReference type="RefSeq" id="WP_123592130.1">
    <property type="nucleotide sequence ID" value="NZ_AYKH01000041.1"/>
</dbReference>
<dbReference type="HAMAP" id="MF_00182">
    <property type="entry name" value="Formyl_trans"/>
    <property type="match status" value="1"/>
</dbReference>
<comment type="function">
    <text evidence="1 8">Attaches a formyl group to the free amino group of methionyl-tRNA(fMet). The formyl group appears to play a dual role in the initiator identity of N-formylmethionyl-tRNA by promoting its recognition by IF2 and preventing the misappropriation of this tRNA by the elongation apparatus.</text>
</comment>
<feature type="domain" description="Formyl transferase N-terminal" evidence="9">
    <location>
        <begin position="1"/>
        <end position="178"/>
    </location>
</feature>
<dbReference type="InterPro" id="IPR002376">
    <property type="entry name" value="Formyl_transf_N"/>
</dbReference>
<keyword evidence="5 8" id="KW-0808">Transferase</keyword>
<dbReference type="Pfam" id="PF02911">
    <property type="entry name" value="Formyl_trans_C"/>
    <property type="match status" value="1"/>
</dbReference>
<proteinExistence type="inferred from homology"/>
<feature type="binding site" evidence="8">
    <location>
        <begin position="109"/>
        <end position="112"/>
    </location>
    <ligand>
        <name>(6S)-5,6,7,8-tetrahydrofolate</name>
        <dbReference type="ChEBI" id="CHEBI:57453"/>
    </ligand>
</feature>
<dbReference type="InterPro" id="IPR005793">
    <property type="entry name" value="Formyl_trans_C"/>
</dbReference>
<evidence type="ECO:0000313" key="12">
    <source>
        <dbReference type="Proteomes" id="UP000283993"/>
    </source>
</evidence>